<evidence type="ECO:0008006" key="3">
    <source>
        <dbReference type="Google" id="ProtNLM"/>
    </source>
</evidence>
<proteinExistence type="predicted"/>
<dbReference type="Gene3D" id="3.80.10.10">
    <property type="entry name" value="Ribonuclease Inhibitor"/>
    <property type="match status" value="1"/>
</dbReference>
<sequence length="403" mass="45509">MPNTKLDTAASYPGRLCSRIPVELYRFLAECLAAPVPHQPTLARLCRVNKAFRAEAERVLYRTVRCLSAESMSTFCRTMTGTSKERLCVKVESIHITTTAKLRSAQGLDKIQGTLQCLSGLKEVTWDDTEFHHLDYAQNLPGPLHVLAECAKLDLHRLTCNFLVDRRIFTFLESQPNLKDFRCRSYHQWNTYEQVDVPESFLSHLHTLHAPASFVTMLRGATLNISTLDLNASLDNDIEERALLNMLGALSPSLVTLRLYGNWQSSMLQIMEIIAERVVGLKMWVFQGQDTVRPYSCRPDCLSPGAPTLQPKPKISEVWGIAMRFRSLETLVIPPFTWSPAFCMHVTDGLVHACPTLVRVVYYDGSKRPWTFVRSEPGSRLKISEEEDFSLNPSIFDSPVSAG</sequence>
<name>A0A165QT70_9AGAM</name>
<accession>A0A165QT70</accession>
<dbReference type="AlphaFoldDB" id="A0A165QT70"/>
<dbReference type="InterPro" id="IPR032675">
    <property type="entry name" value="LRR_dom_sf"/>
</dbReference>
<dbReference type="OrthoDB" id="3232239at2759"/>
<dbReference type="Proteomes" id="UP000076761">
    <property type="component" value="Unassembled WGS sequence"/>
</dbReference>
<evidence type="ECO:0000313" key="2">
    <source>
        <dbReference type="Proteomes" id="UP000076761"/>
    </source>
</evidence>
<dbReference type="EMBL" id="KV425591">
    <property type="protein sequence ID" value="KZT22845.1"/>
    <property type="molecule type" value="Genomic_DNA"/>
</dbReference>
<gene>
    <name evidence="1" type="ORF">NEOLEDRAFT_1180593</name>
</gene>
<keyword evidence="2" id="KW-1185">Reference proteome</keyword>
<evidence type="ECO:0000313" key="1">
    <source>
        <dbReference type="EMBL" id="KZT22845.1"/>
    </source>
</evidence>
<organism evidence="1 2">
    <name type="scientific">Neolentinus lepideus HHB14362 ss-1</name>
    <dbReference type="NCBI Taxonomy" id="1314782"/>
    <lineage>
        <taxon>Eukaryota</taxon>
        <taxon>Fungi</taxon>
        <taxon>Dikarya</taxon>
        <taxon>Basidiomycota</taxon>
        <taxon>Agaricomycotina</taxon>
        <taxon>Agaricomycetes</taxon>
        <taxon>Gloeophyllales</taxon>
        <taxon>Gloeophyllaceae</taxon>
        <taxon>Neolentinus</taxon>
    </lineage>
</organism>
<dbReference type="InParanoid" id="A0A165QT70"/>
<protein>
    <recommendedName>
        <fullName evidence="3">F-box domain-containing protein</fullName>
    </recommendedName>
</protein>
<reference evidence="1 2" key="1">
    <citation type="journal article" date="2016" name="Mol. Biol. Evol.">
        <title>Comparative Genomics of Early-Diverging Mushroom-Forming Fungi Provides Insights into the Origins of Lignocellulose Decay Capabilities.</title>
        <authorList>
            <person name="Nagy L.G."/>
            <person name="Riley R."/>
            <person name="Tritt A."/>
            <person name="Adam C."/>
            <person name="Daum C."/>
            <person name="Floudas D."/>
            <person name="Sun H."/>
            <person name="Yadav J.S."/>
            <person name="Pangilinan J."/>
            <person name="Larsson K.H."/>
            <person name="Matsuura K."/>
            <person name="Barry K."/>
            <person name="Labutti K."/>
            <person name="Kuo R."/>
            <person name="Ohm R.A."/>
            <person name="Bhattacharya S.S."/>
            <person name="Shirouzu T."/>
            <person name="Yoshinaga Y."/>
            <person name="Martin F.M."/>
            <person name="Grigoriev I.V."/>
            <person name="Hibbett D.S."/>
        </authorList>
    </citation>
    <scope>NUCLEOTIDE SEQUENCE [LARGE SCALE GENOMIC DNA]</scope>
    <source>
        <strain evidence="1 2">HHB14362 ss-1</strain>
    </source>
</reference>